<dbReference type="AlphaFoldDB" id="A0A3L9YWK2"/>
<evidence type="ECO:0000313" key="2">
    <source>
        <dbReference type="EMBL" id="RMA64150.1"/>
    </source>
</evidence>
<dbReference type="RefSeq" id="WP_121906622.1">
    <property type="nucleotide sequence ID" value="NZ_REFC01000012.1"/>
</dbReference>
<sequence>MKNLLLPVALALVSFASLAQLYVQPNGATDSYIYVKDQILYVNQAINLAENNPGTTRASIYLRDGSQLIQGAASSLNTGDGYISVYRNNGGSDAFDYTYWSSPVGNQDISGIGNKNAGILRVHDVVASSLTESNQTLTTGAYNGLTTPMTISRRWLYKYNDASGWVRLNETDGLPAGRGFTMKGLGLGTLDQIYDFRGRPHNGDVSVPIYDDGYTLAGNPYPSALDLNAVFYEPGNEEILEFQYWDEDRNVDSHFYVDNKGGYGTWVPGPEDPGGSTPGIYTQAMYLNYDNNGTASGGNTGTGFDIPRRFSPIGQGFMIWGDMGIPASSTIVMKNSHRKYVKEGLANLSIFHKGATTTTTTNDPSDAHFAAASVNEIAAEDNRLPQLRLNTFFNETHMRQLVLAFSDESTDLFDRGLDARSPMDASSEAFFPIGQDYKLPYVIQTVPFETSKDIPLTFTLDIETQVVLTAIEEVKMDRNAYLYDNTTGAHQQITDGQTASILLPAGEYSDRFYIRFRDLQTRDAIANDELKNKVIENVDFFQNNVAQQLEVGNPEAYDIQSANIFGMSGKLVYSASNIGNNTRFTFPTGNLSDGIYLVMLTTKENIAVNYKITVKN</sequence>
<dbReference type="Proteomes" id="UP000271339">
    <property type="component" value="Unassembled WGS sequence"/>
</dbReference>
<keyword evidence="3" id="KW-1185">Reference proteome</keyword>
<keyword evidence="1" id="KW-0732">Signal</keyword>
<feature type="signal peptide" evidence="1">
    <location>
        <begin position="1"/>
        <end position="19"/>
    </location>
</feature>
<gene>
    <name evidence="2" type="ORF">BXY75_1017</name>
</gene>
<evidence type="ECO:0000313" key="3">
    <source>
        <dbReference type="Proteomes" id="UP000271339"/>
    </source>
</evidence>
<proteinExistence type="predicted"/>
<organism evidence="2 3">
    <name type="scientific">Ulvibacter antarcticus</name>
    <dbReference type="NCBI Taxonomy" id="442714"/>
    <lineage>
        <taxon>Bacteria</taxon>
        <taxon>Pseudomonadati</taxon>
        <taxon>Bacteroidota</taxon>
        <taxon>Flavobacteriia</taxon>
        <taxon>Flavobacteriales</taxon>
        <taxon>Flavobacteriaceae</taxon>
        <taxon>Ulvibacter</taxon>
    </lineage>
</organism>
<protein>
    <submittedName>
        <fullName evidence="2">Putative secreted protein (Por secretion system target)</fullName>
    </submittedName>
</protein>
<comment type="caution">
    <text evidence="2">The sequence shown here is derived from an EMBL/GenBank/DDBJ whole genome shotgun (WGS) entry which is preliminary data.</text>
</comment>
<dbReference type="OrthoDB" id="2582440at2"/>
<feature type="chain" id="PRO_5018159685" evidence="1">
    <location>
        <begin position="20"/>
        <end position="616"/>
    </location>
</feature>
<evidence type="ECO:0000256" key="1">
    <source>
        <dbReference type="SAM" id="SignalP"/>
    </source>
</evidence>
<accession>A0A3L9YWK2</accession>
<dbReference type="EMBL" id="REFC01000012">
    <property type="protein sequence ID" value="RMA64150.1"/>
    <property type="molecule type" value="Genomic_DNA"/>
</dbReference>
<reference evidence="2 3" key="1">
    <citation type="submission" date="2018-10" db="EMBL/GenBank/DDBJ databases">
        <title>Genomic Encyclopedia of Archaeal and Bacterial Type Strains, Phase II (KMG-II): from individual species to whole genera.</title>
        <authorList>
            <person name="Goeker M."/>
        </authorList>
    </citation>
    <scope>NUCLEOTIDE SEQUENCE [LARGE SCALE GENOMIC DNA]</scope>
    <source>
        <strain evidence="2 3">DSM 23424</strain>
    </source>
</reference>
<name>A0A3L9YWK2_9FLAO</name>